<dbReference type="STRING" id="1126833.VN24_19445"/>
<evidence type="ECO:0000313" key="5">
    <source>
        <dbReference type="Proteomes" id="UP000032633"/>
    </source>
</evidence>
<reference evidence="5" key="2">
    <citation type="submission" date="2015-03" db="EMBL/GenBank/DDBJ databases">
        <title>Genome sequence of Paenibacillus beijingensis strain DSM 24997T.</title>
        <authorList>
            <person name="Kwak Y."/>
            <person name="Shin J.-H."/>
        </authorList>
    </citation>
    <scope>NUCLEOTIDE SEQUENCE [LARGE SCALE GENOMIC DNA]</scope>
    <source>
        <strain evidence="5">DSM 24997</strain>
    </source>
</reference>
<dbReference type="PANTHER" id="PTHR37423">
    <property type="entry name" value="SOLUBLE LYTIC MUREIN TRANSGLYCOSYLASE-RELATED"/>
    <property type="match status" value="1"/>
</dbReference>
<feature type="compositionally biased region" description="Low complexity" evidence="2">
    <location>
        <begin position="104"/>
        <end position="115"/>
    </location>
</feature>
<dbReference type="RefSeq" id="WP_045671769.1">
    <property type="nucleotide sequence ID" value="NZ_CP011058.1"/>
</dbReference>
<dbReference type="AlphaFoldDB" id="A0A0D5NMW0"/>
<evidence type="ECO:0000256" key="2">
    <source>
        <dbReference type="SAM" id="MobiDB-lite"/>
    </source>
</evidence>
<protein>
    <recommendedName>
        <fullName evidence="3">Transglycosylase SLT domain-containing protein</fullName>
    </recommendedName>
</protein>
<gene>
    <name evidence="4" type="ORF">VN24_19445</name>
</gene>
<dbReference type="GO" id="GO:0016020">
    <property type="term" value="C:membrane"/>
    <property type="evidence" value="ECO:0007669"/>
    <property type="project" value="InterPro"/>
</dbReference>
<name>A0A0D5NMW0_9BACL</name>
<dbReference type="PANTHER" id="PTHR37423:SF2">
    <property type="entry name" value="MEMBRANE-BOUND LYTIC MUREIN TRANSGLYCOSYLASE C"/>
    <property type="match status" value="1"/>
</dbReference>
<sequence>MSIDPRIMRTMLQLQLSPTLDFNGRASASASNDNLSSLFDNLLTGLMAAESGNTGAGNAAALHGKTERTALAALVESAAVYGSLSPDASMNVNGIASSAGLSVPPAEHAAAERPPASGPNGTGLQSAAESGTNAGQGGNPLWDARLQAGSLAEPGFEPAAYDPLISEAASKYGVDASLIKAVISSESSFNAEAVSSSGAKGLMQLMDDTARSLGVSDAFDPSQNIEAGTRYLSYLIRKYDGSVPTALAAYNAGPGRLERLGIGSGSELAAGFLSLPLETQRYVTKVLQKQITYTV</sequence>
<dbReference type="Proteomes" id="UP000032633">
    <property type="component" value="Chromosome"/>
</dbReference>
<evidence type="ECO:0000313" key="4">
    <source>
        <dbReference type="EMBL" id="AJY76342.1"/>
    </source>
</evidence>
<feature type="region of interest" description="Disordered" evidence="2">
    <location>
        <begin position="101"/>
        <end position="142"/>
    </location>
</feature>
<dbReference type="PROSITE" id="PS00922">
    <property type="entry name" value="TRANSGLYCOSYLASE"/>
    <property type="match status" value="1"/>
</dbReference>
<dbReference type="InterPro" id="IPR000189">
    <property type="entry name" value="Transglyc_AS"/>
</dbReference>
<dbReference type="EMBL" id="CP011058">
    <property type="protein sequence ID" value="AJY76342.1"/>
    <property type="molecule type" value="Genomic_DNA"/>
</dbReference>
<evidence type="ECO:0000259" key="3">
    <source>
        <dbReference type="Pfam" id="PF01464"/>
    </source>
</evidence>
<dbReference type="GO" id="GO:0000270">
    <property type="term" value="P:peptidoglycan metabolic process"/>
    <property type="evidence" value="ECO:0007669"/>
    <property type="project" value="InterPro"/>
</dbReference>
<feature type="domain" description="Transglycosylase SLT" evidence="3">
    <location>
        <begin position="164"/>
        <end position="259"/>
    </location>
</feature>
<proteinExistence type="inferred from homology"/>
<organism evidence="4 5">
    <name type="scientific">Paenibacillus beijingensis</name>
    <dbReference type="NCBI Taxonomy" id="1126833"/>
    <lineage>
        <taxon>Bacteria</taxon>
        <taxon>Bacillati</taxon>
        <taxon>Bacillota</taxon>
        <taxon>Bacilli</taxon>
        <taxon>Bacillales</taxon>
        <taxon>Paenibacillaceae</taxon>
        <taxon>Paenibacillus</taxon>
    </lineage>
</organism>
<dbReference type="InterPro" id="IPR008258">
    <property type="entry name" value="Transglycosylase_SLT_dom_1"/>
</dbReference>
<dbReference type="Pfam" id="PF01464">
    <property type="entry name" value="SLT"/>
    <property type="match status" value="1"/>
</dbReference>
<feature type="compositionally biased region" description="Polar residues" evidence="2">
    <location>
        <begin position="122"/>
        <end position="133"/>
    </location>
</feature>
<comment type="similarity">
    <text evidence="1">Belongs to the transglycosylase Slt family.</text>
</comment>
<dbReference type="PATRIC" id="fig|1126833.4.peg.4285"/>
<keyword evidence="5" id="KW-1185">Reference proteome</keyword>
<reference evidence="4 5" key="1">
    <citation type="journal article" date="2015" name="J. Biotechnol.">
        <title>Complete genome sequence of Paenibacillus beijingensis 7188(T) (=DSM 24997(T)), a novel rhizobacterium from jujube garden soil.</title>
        <authorList>
            <person name="Kwak Y."/>
            <person name="Shin J.H."/>
        </authorList>
    </citation>
    <scope>NUCLEOTIDE SEQUENCE [LARGE SCALE GENOMIC DNA]</scope>
    <source>
        <strain evidence="4 5">DSM 24997</strain>
    </source>
</reference>
<dbReference type="SUPFAM" id="SSF53955">
    <property type="entry name" value="Lysozyme-like"/>
    <property type="match status" value="1"/>
</dbReference>
<dbReference type="Gene3D" id="1.10.530.10">
    <property type="match status" value="1"/>
</dbReference>
<dbReference type="InterPro" id="IPR023346">
    <property type="entry name" value="Lysozyme-like_dom_sf"/>
</dbReference>
<accession>A0A0D5NMW0</accession>
<dbReference type="KEGG" id="pbj:VN24_19445"/>
<dbReference type="CDD" id="cd16896">
    <property type="entry name" value="LT_Slt70-like"/>
    <property type="match status" value="1"/>
</dbReference>
<evidence type="ECO:0000256" key="1">
    <source>
        <dbReference type="ARBA" id="ARBA00007734"/>
    </source>
</evidence>
<dbReference type="GO" id="GO:0008933">
    <property type="term" value="F:peptidoglycan lytic transglycosylase activity"/>
    <property type="evidence" value="ECO:0007669"/>
    <property type="project" value="InterPro"/>
</dbReference>
<dbReference type="HOGENOM" id="CLU_065765_4_1_9"/>